<feature type="compositionally biased region" description="Acidic residues" evidence="1">
    <location>
        <begin position="178"/>
        <end position="187"/>
    </location>
</feature>
<feature type="region of interest" description="Disordered" evidence="1">
    <location>
        <begin position="1"/>
        <end position="106"/>
    </location>
</feature>
<dbReference type="PANTHER" id="PTHR12398:SF20">
    <property type="entry name" value="PROTEIN PHOSPHATASE 1 REGULATORY INHIBITOR SUBUNIT 2"/>
    <property type="match status" value="1"/>
</dbReference>
<name>A0ABR1F593_9ASCO</name>
<feature type="compositionally biased region" description="Basic and acidic residues" evidence="1">
    <location>
        <begin position="59"/>
        <end position="75"/>
    </location>
</feature>
<dbReference type="Proteomes" id="UP001498771">
    <property type="component" value="Unassembled WGS sequence"/>
</dbReference>
<protein>
    <recommendedName>
        <fullName evidence="4">Glc8 protein</fullName>
    </recommendedName>
</protein>
<reference evidence="2 3" key="1">
    <citation type="submission" date="2024-03" db="EMBL/GenBank/DDBJ databases">
        <title>Genome-scale model development and genomic sequencing of the oleaginous clade Lipomyces.</title>
        <authorList>
            <consortium name="Lawrence Berkeley National Laboratory"/>
            <person name="Czajka J.J."/>
            <person name="Han Y."/>
            <person name="Kim J."/>
            <person name="Mondo S.J."/>
            <person name="Hofstad B.A."/>
            <person name="Robles A."/>
            <person name="Haridas S."/>
            <person name="Riley R."/>
            <person name="LaButti K."/>
            <person name="Pangilinan J."/>
            <person name="Andreopoulos W."/>
            <person name="Lipzen A."/>
            <person name="Yan J."/>
            <person name="Wang M."/>
            <person name="Ng V."/>
            <person name="Grigoriev I.V."/>
            <person name="Spatafora J.W."/>
            <person name="Magnuson J.K."/>
            <person name="Baker S.E."/>
            <person name="Pomraning K.R."/>
        </authorList>
    </citation>
    <scope>NUCLEOTIDE SEQUENCE [LARGE SCALE GENOMIC DNA]</scope>
    <source>
        <strain evidence="2 3">Phaff 52-87</strain>
    </source>
</reference>
<feature type="compositionally biased region" description="Pro residues" evidence="1">
    <location>
        <begin position="19"/>
        <end position="32"/>
    </location>
</feature>
<dbReference type="GeneID" id="90038188"/>
<evidence type="ECO:0000256" key="1">
    <source>
        <dbReference type="SAM" id="MobiDB-lite"/>
    </source>
</evidence>
<dbReference type="Pfam" id="PF04979">
    <property type="entry name" value="IPP-2"/>
    <property type="match status" value="1"/>
</dbReference>
<accession>A0ABR1F593</accession>
<proteinExistence type="predicted"/>
<dbReference type="PANTHER" id="PTHR12398">
    <property type="entry name" value="PROTEIN PHOSPHATASE INHIBITOR"/>
    <property type="match status" value="1"/>
</dbReference>
<gene>
    <name evidence="2" type="ORF">BZA70DRAFT_278858</name>
</gene>
<comment type="caution">
    <text evidence="2">The sequence shown here is derived from an EMBL/GenBank/DDBJ whole genome shotgun (WGS) entry which is preliminary data.</text>
</comment>
<evidence type="ECO:0000313" key="3">
    <source>
        <dbReference type="Proteomes" id="UP001498771"/>
    </source>
</evidence>
<feature type="compositionally biased region" description="Acidic residues" evidence="1">
    <location>
        <begin position="210"/>
        <end position="226"/>
    </location>
</feature>
<keyword evidence="3" id="KW-1185">Reference proteome</keyword>
<organism evidence="2 3">
    <name type="scientific">Myxozyma melibiosi</name>
    <dbReference type="NCBI Taxonomy" id="54550"/>
    <lineage>
        <taxon>Eukaryota</taxon>
        <taxon>Fungi</taxon>
        <taxon>Dikarya</taxon>
        <taxon>Ascomycota</taxon>
        <taxon>Saccharomycotina</taxon>
        <taxon>Lipomycetes</taxon>
        <taxon>Lipomycetales</taxon>
        <taxon>Lipomycetaceae</taxon>
        <taxon>Myxozyma</taxon>
    </lineage>
</organism>
<evidence type="ECO:0000313" key="2">
    <source>
        <dbReference type="EMBL" id="KAK7205013.1"/>
    </source>
</evidence>
<sequence>MSHTPVSADTVHPRGILKNPPPPERYHQPPPPIDRDLLLQNTERNAAMHGDRSMMNIKPLEKKPAAVDPLADRGHTSGAPLVHAPHSEPPEELLPVEGEDEETARKRQEARLKWDEANIYLTEQERTATMKITEPKTPYAASVDPSDLVDYDDNDEIINLTLNGINNGVGAKPSSDVPDLDLGEPEENYAAVPSEESRIIVDESAAAADEREEQANDENTEPTETEEERHRRFEELRKKHYEMKDALKIAQALAKHPEDEEDEDEE</sequence>
<dbReference type="RefSeq" id="XP_064768046.1">
    <property type="nucleotide sequence ID" value="XM_064912676.1"/>
</dbReference>
<dbReference type="EMBL" id="JBBJBU010000006">
    <property type="protein sequence ID" value="KAK7205013.1"/>
    <property type="molecule type" value="Genomic_DNA"/>
</dbReference>
<dbReference type="InterPro" id="IPR007062">
    <property type="entry name" value="PPI-2"/>
</dbReference>
<feature type="region of interest" description="Disordered" evidence="1">
    <location>
        <begin position="164"/>
        <end position="232"/>
    </location>
</feature>
<evidence type="ECO:0008006" key="4">
    <source>
        <dbReference type="Google" id="ProtNLM"/>
    </source>
</evidence>